<keyword evidence="9" id="KW-1185">Reference proteome</keyword>
<feature type="transmembrane region" description="Helical" evidence="6">
    <location>
        <begin position="209"/>
        <end position="227"/>
    </location>
</feature>
<dbReference type="SUPFAM" id="SSF103481">
    <property type="entry name" value="Multidrug resistance efflux transporter EmrE"/>
    <property type="match status" value="2"/>
</dbReference>
<protein>
    <submittedName>
        <fullName evidence="8">DMT family transporter</fullName>
    </submittedName>
</protein>
<evidence type="ECO:0000256" key="2">
    <source>
        <dbReference type="ARBA" id="ARBA00007362"/>
    </source>
</evidence>
<feature type="domain" description="EamA" evidence="7">
    <location>
        <begin position="150"/>
        <end position="280"/>
    </location>
</feature>
<name>A0ABW2I8K1_9BURK</name>
<proteinExistence type="inferred from homology"/>
<sequence length="291" mass="30219">MNTPIRNNMNQPIVGAIAVITSLVSQNIGAAFAKTLFPLVGPAGMTSLRIGLAACLLVLIRRSWNAMPGQSIYKNLIKYGVTLGLMNLLIYQAFARIPIGIAVAIEILGPLSVVLLGAKQRWDFIWLVAAICGLALLLPLYGGAPVLDPIGVLCAIGAALSWAFYILAGKKVSSQQGVDAVAWGMVVAALVTVPFGIAGAGTALLSSKVLLIGLVVAALSSAIPYSLEMTALRRMAAPLFSLVVSTAPAIAAIAGFLILDEKLTIIQWTAIALIIFAAAGSTLSSALRSKE</sequence>
<evidence type="ECO:0000256" key="5">
    <source>
        <dbReference type="ARBA" id="ARBA00023136"/>
    </source>
</evidence>
<evidence type="ECO:0000256" key="6">
    <source>
        <dbReference type="SAM" id="Phobius"/>
    </source>
</evidence>
<dbReference type="Pfam" id="PF00892">
    <property type="entry name" value="EamA"/>
    <property type="match status" value="1"/>
</dbReference>
<comment type="subcellular location">
    <subcellularLocation>
        <location evidence="1">Membrane</location>
        <topology evidence="1">Multi-pass membrane protein</topology>
    </subcellularLocation>
</comment>
<evidence type="ECO:0000256" key="4">
    <source>
        <dbReference type="ARBA" id="ARBA00022989"/>
    </source>
</evidence>
<feature type="transmembrane region" description="Helical" evidence="6">
    <location>
        <begin position="239"/>
        <end position="259"/>
    </location>
</feature>
<dbReference type="RefSeq" id="WP_382270394.1">
    <property type="nucleotide sequence ID" value="NZ_JBHTBU010000001.1"/>
</dbReference>
<dbReference type="EMBL" id="JBHTBU010000001">
    <property type="protein sequence ID" value="MFC7287291.1"/>
    <property type="molecule type" value="Genomic_DNA"/>
</dbReference>
<dbReference type="PANTHER" id="PTHR32322:SF2">
    <property type="entry name" value="EAMA DOMAIN-CONTAINING PROTEIN"/>
    <property type="match status" value="1"/>
</dbReference>
<gene>
    <name evidence="8" type="ORF">ACFQPC_04490</name>
</gene>
<evidence type="ECO:0000256" key="1">
    <source>
        <dbReference type="ARBA" id="ARBA00004141"/>
    </source>
</evidence>
<comment type="similarity">
    <text evidence="2">Belongs to the EamA transporter family.</text>
</comment>
<evidence type="ECO:0000256" key="3">
    <source>
        <dbReference type="ARBA" id="ARBA00022692"/>
    </source>
</evidence>
<evidence type="ECO:0000313" key="8">
    <source>
        <dbReference type="EMBL" id="MFC7287291.1"/>
    </source>
</evidence>
<dbReference type="InterPro" id="IPR050638">
    <property type="entry name" value="AA-Vitamin_Transporters"/>
</dbReference>
<feature type="transmembrane region" description="Helical" evidence="6">
    <location>
        <begin position="150"/>
        <end position="168"/>
    </location>
</feature>
<feature type="transmembrane region" description="Helical" evidence="6">
    <location>
        <begin position="43"/>
        <end position="60"/>
    </location>
</feature>
<dbReference type="InterPro" id="IPR037185">
    <property type="entry name" value="EmrE-like"/>
</dbReference>
<organism evidence="8 9">
    <name type="scientific">Herminiimonas glaciei</name>
    <dbReference type="NCBI Taxonomy" id="523788"/>
    <lineage>
        <taxon>Bacteria</taxon>
        <taxon>Pseudomonadati</taxon>
        <taxon>Pseudomonadota</taxon>
        <taxon>Betaproteobacteria</taxon>
        <taxon>Burkholderiales</taxon>
        <taxon>Oxalobacteraceae</taxon>
        <taxon>Herminiimonas</taxon>
    </lineage>
</organism>
<feature type="transmembrane region" description="Helical" evidence="6">
    <location>
        <begin position="265"/>
        <end position="287"/>
    </location>
</feature>
<dbReference type="InterPro" id="IPR000620">
    <property type="entry name" value="EamA_dom"/>
</dbReference>
<feature type="transmembrane region" description="Helical" evidence="6">
    <location>
        <begin position="124"/>
        <end position="144"/>
    </location>
</feature>
<evidence type="ECO:0000313" key="9">
    <source>
        <dbReference type="Proteomes" id="UP001596542"/>
    </source>
</evidence>
<comment type="caution">
    <text evidence="8">The sequence shown here is derived from an EMBL/GenBank/DDBJ whole genome shotgun (WGS) entry which is preliminary data.</text>
</comment>
<keyword evidence="3 6" id="KW-0812">Transmembrane</keyword>
<accession>A0ABW2I8K1</accession>
<keyword evidence="4 6" id="KW-1133">Transmembrane helix</keyword>
<feature type="transmembrane region" description="Helical" evidence="6">
    <location>
        <begin position="72"/>
        <end position="91"/>
    </location>
</feature>
<feature type="transmembrane region" description="Helical" evidence="6">
    <location>
        <begin position="180"/>
        <end position="203"/>
    </location>
</feature>
<reference evidence="9" key="1">
    <citation type="journal article" date="2019" name="Int. J. Syst. Evol. Microbiol.">
        <title>The Global Catalogue of Microorganisms (GCM) 10K type strain sequencing project: providing services to taxonomists for standard genome sequencing and annotation.</title>
        <authorList>
            <consortium name="The Broad Institute Genomics Platform"/>
            <consortium name="The Broad Institute Genome Sequencing Center for Infectious Disease"/>
            <person name="Wu L."/>
            <person name="Ma J."/>
        </authorList>
    </citation>
    <scope>NUCLEOTIDE SEQUENCE [LARGE SCALE GENOMIC DNA]</scope>
    <source>
        <strain evidence="9">KACC 12508</strain>
    </source>
</reference>
<keyword evidence="5 6" id="KW-0472">Membrane</keyword>
<dbReference type="PANTHER" id="PTHR32322">
    <property type="entry name" value="INNER MEMBRANE TRANSPORTER"/>
    <property type="match status" value="1"/>
</dbReference>
<evidence type="ECO:0000259" key="7">
    <source>
        <dbReference type="Pfam" id="PF00892"/>
    </source>
</evidence>
<feature type="transmembrane region" description="Helical" evidence="6">
    <location>
        <begin position="97"/>
        <end position="117"/>
    </location>
</feature>
<dbReference type="Proteomes" id="UP001596542">
    <property type="component" value="Unassembled WGS sequence"/>
</dbReference>